<gene>
    <name evidence="13" type="ORF">GG681_16480</name>
</gene>
<keyword evidence="14" id="KW-1185">Reference proteome</keyword>
<protein>
    <recommendedName>
        <fullName evidence="8">Regulatory protein VirG</fullName>
    </recommendedName>
</protein>
<dbReference type="GO" id="GO:0005829">
    <property type="term" value="C:cytosol"/>
    <property type="evidence" value="ECO:0007669"/>
    <property type="project" value="TreeGrafter"/>
</dbReference>
<dbReference type="SMART" id="SM00862">
    <property type="entry name" value="Trans_reg_C"/>
    <property type="match status" value="1"/>
</dbReference>
<dbReference type="EMBL" id="WIXK01000012">
    <property type="protein sequence ID" value="MQY44245.1"/>
    <property type="molecule type" value="Genomic_DNA"/>
</dbReference>
<dbReference type="Gene3D" id="3.40.50.2300">
    <property type="match status" value="1"/>
</dbReference>
<dbReference type="FunFam" id="3.40.50.2300:FF:000001">
    <property type="entry name" value="DNA-binding response regulator PhoB"/>
    <property type="match status" value="1"/>
</dbReference>
<dbReference type="PROSITE" id="PS50110">
    <property type="entry name" value="RESPONSE_REGULATORY"/>
    <property type="match status" value="1"/>
</dbReference>
<keyword evidence="6 10" id="KW-0238">DNA-binding</keyword>
<feature type="DNA-binding region" description="OmpR/PhoB-type" evidence="10">
    <location>
        <begin position="140"/>
        <end position="242"/>
    </location>
</feature>
<keyword evidence="5" id="KW-0805">Transcription regulation</keyword>
<dbReference type="Proteomes" id="UP000436694">
    <property type="component" value="Unassembled WGS sequence"/>
</dbReference>
<evidence type="ECO:0000256" key="5">
    <source>
        <dbReference type="ARBA" id="ARBA00023015"/>
    </source>
</evidence>
<evidence type="ECO:0000256" key="2">
    <source>
        <dbReference type="ARBA" id="ARBA00022490"/>
    </source>
</evidence>
<evidence type="ECO:0000256" key="1">
    <source>
        <dbReference type="ARBA" id="ARBA00004496"/>
    </source>
</evidence>
<dbReference type="InterPro" id="IPR001789">
    <property type="entry name" value="Sig_transdc_resp-reg_receiver"/>
</dbReference>
<dbReference type="Pfam" id="PF00486">
    <property type="entry name" value="Trans_reg_C"/>
    <property type="match status" value="1"/>
</dbReference>
<dbReference type="PROSITE" id="PS51755">
    <property type="entry name" value="OMPR_PHOB"/>
    <property type="match status" value="1"/>
</dbReference>
<dbReference type="GO" id="GO:0006355">
    <property type="term" value="P:regulation of DNA-templated transcription"/>
    <property type="evidence" value="ECO:0007669"/>
    <property type="project" value="InterPro"/>
</dbReference>
<accession>A0A844ANL5</accession>
<dbReference type="GO" id="GO:0000156">
    <property type="term" value="F:phosphorelay response regulator activity"/>
    <property type="evidence" value="ECO:0007669"/>
    <property type="project" value="TreeGrafter"/>
</dbReference>
<feature type="domain" description="Response regulatory" evidence="11">
    <location>
        <begin position="12"/>
        <end position="125"/>
    </location>
</feature>
<dbReference type="InterPro" id="IPR036388">
    <property type="entry name" value="WH-like_DNA-bd_sf"/>
</dbReference>
<keyword evidence="7" id="KW-0804">Transcription</keyword>
<evidence type="ECO:0000313" key="14">
    <source>
        <dbReference type="Proteomes" id="UP000436694"/>
    </source>
</evidence>
<evidence type="ECO:0000259" key="12">
    <source>
        <dbReference type="PROSITE" id="PS51755"/>
    </source>
</evidence>
<evidence type="ECO:0000313" key="13">
    <source>
        <dbReference type="EMBL" id="MQY44245.1"/>
    </source>
</evidence>
<dbReference type="InterPro" id="IPR011006">
    <property type="entry name" value="CheY-like_superfamily"/>
</dbReference>
<evidence type="ECO:0000256" key="10">
    <source>
        <dbReference type="PROSITE-ProRule" id="PRU01091"/>
    </source>
</evidence>
<dbReference type="PANTHER" id="PTHR48111">
    <property type="entry name" value="REGULATOR OF RPOS"/>
    <property type="match status" value="1"/>
</dbReference>
<keyword evidence="3 9" id="KW-0597">Phosphoprotein</keyword>
<proteinExistence type="predicted"/>
<feature type="domain" description="OmpR/PhoB-type" evidence="12">
    <location>
        <begin position="140"/>
        <end position="242"/>
    </location>
</feature>
<dbReference type="CDD" id="cd17574">
    <property type="entry name" value="REC_OmpR"/>
    <property type="match status" value="1"/>
</dbReference>
<name>A0A844ANL5_9RHOB</name>
<evidence type="ECO:0000256" key="7">
    <source>
        <dbReference type="ARBA" id="ARBA00023163"/>
    </source>
</evidence>
<keyword evidence="4" id="KW-0902">Two-component regulatory system</keyword>
<organism evidence="13 14">
    <name type="scientific">Tritonibacter aquimaris</name>
    <dbReference type="NCBI Taxonomy" id="2663379"/>
    <lineage>
        <taxon>Bacteria</taxon>
        <taxon>Pseudomonadati</taxon>
        <taxon>Pseudomonadota</taxon>
        <taxon>Alphaproteobacteria</taxon>
        <taxon>Rhodobacterales</taxon>
        <taxon>Paracoccaceae</taxon>
        <taxon>Tritonibacter</taxon>
    </lineage>
</organism>
<dbReference type="PANTHER" id="PTHR48111:SF4">
    <property type="entry name" value="DNA-BINDING DUAL TRANSCRIPTIONAL REGULATOR OMPR"/>
    <property type="match status" value="1"/>
</dbReference>
<evidence type="ECO:0000256" key="6">
    <source>
        <dbReference type="ARBA" id="ARBA00023125"/>
    </source>
</evidence>
<dbReference type="CDD" id="cd00383">
    <property type="entry name" value="trans_reg_C"/>
    <property type="match status" value="1"/>
</dbReference>
<comment type="subcellular location">
    <subcellularLocation>
        <location evidence="1">Cytoplasm</location>
    </subcellularLocation>
</comment>
<evidence type="ECO:0000256" key="9">
    <source>
        <dbReference type="PROSITE-ProRule" id="PRU00169"/>
    </source>
</evidence>
<feature type="modified residue" description="4-aspartylphosphate" evidence="9">
    <location>
        <position position="61"/>
    </location>
</feature>
<evidence type="ECO:0000256" key="8">
    <source>
        <dbReference type="ARBA" id="ARBA00067337"/>
    </source>
</evidence>
<reference evidence="13 14" key="1">
    <citation type="submission" date="2019-10" db="EMBL/GenBank/DDBJ databases">
        <title>Epibacterium sp. nov., isolated from seawater.</title>
        <authorList>
            <person name="Zhang X."/>
            <person name="Li N."/>
        </authorList>
    </citation>
    <scope>NUCLEOTIDE SEQUENCE [LARGE SCALE GENOMIC DNA]</scope>
    <source>
        <strain evidence="13 14">SM1969</strain>
    </source>
</reference>
<evidence type="ECO:0000256" key="4">
    <source>
        <dbReference type="ARBA" id="ARBA00023012"/>
    </source>
</evidence>
<dbReference type="Gene3D" id="1.10.10.10">
    <property type="entry name" value="Winged helix-like DNA-binding domain superfamily/Winged helix DNA-binding domain"/>
    <property type="match status" value="1"/>
</dbReference>
<dbReference type="AlphaFoldDB" id="A0A844ANL5"/>
<evidence type="ECO:0000256" key="3">
    <source>
        <dbReference type="ARBA" id="ARBA00022553"/>
    </source>
</evidence>
<sequence>MEVRRLAVQEPHILVVDDHKNIREPLADYLKRNGFRTSTAGNGSQAYAALKTAQIDLVVLDILMPGESGLDICRRIRETRDIPVILLTAVTDETDRIVGLELGADDYVTKPFNPRELLARIRGVLRRVNSLPKQYSDLEVGFMQFGPWQLNMSQRQLTRSPENETPVDLSSVEFKLLATFLQHPRIVLSRDQLLDQVRGRSGTVFDRSIDNQVSRLRKKIEQDPKKPEFIKTVWGGGYTFACDVVKL</sequence>
<dbReference type="InterPro" id="IPR039420">
    <property type="entry name" value="WalR-like"/>
</dbReference>
<dbReference type="SUPFAM" id="SSF46894">
    <property type="entry name" value="C-terminal effector domain of the bipartite response regulators"/>
    <property type="match status" value="1"/>
</dbReference>
<dbReference type="GO" id="GO:0032993">
    <property type="term" value="C:protein-DNA complex"/>
    <property type="evidence" value="ECO:0007669"/>
    <property type="project" value="TreeGrafter"/>
</dbReference>
<dbReference type="SUPFAM" id="SSF52172">
    <property type="entry name" value="CheY-like"/>
    <property type="match status" value="1"/>
</dbReference>
<dbReference type="SMART" id="SM00448">
    <property type="entry name" value="REC"/>
    <property type="match status" value="1"/>
</dbReference>
<evidence type="ECO:0000259" key="11">
    <source>
        <dbReference type="PROSITE" id="PS50110"/>
    </source>
</evidence>
<comment type="caution">
    <text evidence="13">The sequence shown here is derived from an EMBL/GenBank/DDBJ whole genome shotgun (WGS) entry which is preliminary data.</text>
</comment>
<dbReference type="GO" id="GO:0000976">
    <property type="term" value="F:transcription cis-regulatory region binding"/>
    <property type="evidence" value="ECO:0007669"/>
    <property type="project" value="TreeGrafter"/>
</dbReference>
<keyword evidence="2" id="KW-0963">Cytoplasm</keyword>
<dbReference type="InterPro" id="IPR001867">
    <property type="entry name" value="OmpR/PhoB-type_DNA-bd"/>
</dbReference>
<dbReference type="Pfam" id="PF00072">
    <property type="entry name" value="Response_reg"/>
    <property type="match status" value="1"/>
</dbReference>
<dbReference type="Gene3D" id="6.10.250.690">
    <property type="match status" value="1"/>
</dbReference>
<dbReference type="InterPro" id="IPR016032">
    <property type="entry name" value="Sig_transdc_resp-reg_C-effctor"/>
</dbReference>
<dbReference type="FunFam" id="1.10.10.10:FF:000099">
    <property type="entry name" value="Two-component system response regulator TorR"/>
    <property type="match status" value="1"/>
</dbReference>